<evidence type="ECO:0000256" key="1">
    <source>
        <dbReference type="ARBA" id="ARBA00004651"/>
    </source>
</evidence>
<gene>
    <name evidence="9" type="primary">ygaZ</name>
    <name evidence="9" type="ORF">CLTHE_23740</name>
</gene>
<keyword evidence="4" id="KW-1003">Cell membrane</keyword>
<dbReference type="GO" id="GO:0005886">
    <property type="term" value="C:plasma membrane"/>
    <property type="evidence" value="ECO:0007669"/>
    <property type="project" value="UniProtKB-SubCell"/>
</dbReference>
<feature type="transmembrane region" description="Helical" evidence="8">
    <location>
        <begin position="212"/>
        <end position="230"/>
    </location>
</feature>
<proteinExistence type="inferred from homology"/>
<protein>
    <submittedName>
        <fullName evidence="9">Inner membrane protein YgaZ</fullName>
    </submittedName>
</protein>
<feature type="transmembrane region" description="Helical" evidence="8">
    <location>
        <begin position="21"/>
        <end position="43"/>
    </location>
</feature>
<keyword evidence="5 8" id="KW-0812">Transmembrane</keyword>
<comment type="caution">
    <text evidence="9">The sequence shown here is derived from an EMBL/GenBank/DDBJ whole genome shotgun (WGS) entry which is preliminary data.</text>
</comment>
<evidence type="ECO:0000313" key="9">
    <source>
        <dbReference type="EMBL" id="OPX47125.1"/>
    </source>
</evidence>
<dbReference type="Proteomes" id="UP000191448">
    <property type="component" value="Unassembled WGS sequence"/>
</dbReference>
<keyword evidence="6 8" id="KW-1133">Transmembrane helix</keyword>
<evidence type="ECO:0000256" key="3">
    <source>
        <dbReference type="ARBA" id="ARBA00022448"/>
    </source>
</evidence>
<evidence type="ECO:0000256" key="6">
    <source>
        <dbReference type="ARBA" id="ARBA00022989"/>
    </source>
</evidence>
<comment type="subcellular location">
    <subcellularLocation>
        <location evidence="1">Cell membrane</location>
        <topology evidence="1">Multi-pass membrane protein</topology>
    </subcellularLocation>
</comment>
<name>A0A1V4SUJ5_9CLOT</name>
<feature type="transmembrane region" description="Helical" evidence="8">
    <location>
        <begin position="72"/>
        <end position="90"/>
    </location>
</feature>
<comment type="similarity">
    <text evidence="2">Belongs to the AzlC family.</text>
</comment>
<dbReference type="AlphaFoldDB" id="A0A1V4SUJ5"/>
<accession>A0A1V4SUJ5</accession>
<organism evidence="9 10">
    <name type="scientific">Clostridium thermobutyricum DSM 4928</name>
    <dbReference type="NCBI Taxonomy" id="1121339"/>
    <lineage>
        <taxon>Bacteria</taxon>
        <taxon>Bacillati</taxon>
        <taxon>Bacillota</taxon>
        <taxon>Clostridia</taxon>
        <taxon>Eubacteriales</taxon>
        <taxon>Clostridiaceae</taxon>
        <taxon>Clostridium</taxon>
    </lineage>
</organism>
<feature type="transmembrane region" description="Helical" evidence="8">
    <location>
        <begin position="133"/>
        <end position="154"/>
    </location>
</feature>
<dbReference type="RefSeq" id="WP_080023598.1">
    <property type="nucleotide sequence ID" value="NZ_LTAY01000059.1"/>
</dbReference>
<evidence type="ECO:0000256" key="5">
    <source>
        <dbReference type="ARBA" id="ARBA00022692"/>
    </source>
</evidence>
<dbReference type="InterPro" id="IPR011606">
    <property type="entry name" value="Brnchd-chn_aa_trnsp_permease"/>
</dbReference>
<keyword evidence="3" id="KW-0813">Transport</keyword>
<keyword evidence="7 8" id="KW-0472">Membrane</keyword>
<evidence type="ECO:0000256" key="4">
    <source>
        <dbReference type="ARBA" id="ARBA00022475"/>
    </source>
</evidence>
<dbReference type="PANTHER" id="PTHR34979:SF1">
    <property type="entry name" value="INNER MEMBRANE PROTEIN YGAZ"/>
    <property type="match status" value="1"/>
</dbReference>
<dbReference type="OrthoDB" id="3177005at2"/>
<sequence>MEGVENLKVESYFREGIKKGIPIGLGYLSVSITFGMIAARGGLDVSTAVLISMTNLTSAGQFAGVDLILNNAIYIELALTIFIINIRYALMSFAISQKLEKTSLIKRMIIAFGITDETYTLASVEEGKINYKFMFGLILIPYLGWALGTFIGAISTGFMPANLQDALGIALYGMFLAIIIPAGKKDKNIALGILISIVFSFIIFYFPYLNKISSGFSIIICSLIGALIMAKLKPIKEE</sequence>
<feature type="transmembrane region" description="Helical" evidence="8">
    <location>
        <begin position="166"/>
        <end position="182"/>
    </location>
</feature>
<dbReference type="Pfam" id="PF03591">
    <property type="entry name" value="AzlC"/>
    <property type="match status" value="1"/>
</dbReference>
<dbReference type="GO" id="GO:1903785">
    <property type="term" value="P:L-valine transmembrane transport"/>
    <property type="evidence" value="ECO:0007669"/>
    <property type="project" value="TreeGrafter"/>
</dbReference>
<dbReference type="PANTHER" id="PTHR34979">
    <property type="entry name" value="INNER MEMBRANE PROTEIN YGAZ"/>
    <property type="match status" value="1"/>
</dbReference>
<dbReference type="EMBL" id="LTAY01000059">
    <property type="protein sequence ID" value="OPX47125.1"/>
    <property type="molecule type" value="Genomic_DNA"/>
</dbReference>
<evidence type="ECO:0000256" key="8">
    <source>
        <dbReference type="SAM" id="Phobius"/>
    </source>
</evidence>
<feature type="transmembrane region" description="Helical" evidence="8">
    <location>
        <begin position="189"/>
        <end position="206"/>
    </location>
</feature>
<evidence type="ECO:0000256" key="7">
    <source>
        <dbReference type="ARBA" id="ARBA00023136"/>
    </source>
</evidence>
<evidence type="ECO:0000313" key="10">
    <source>
        <dbReference type="Proteomes" id="UP000191448"/>
    </source>
</evidence>
<evidence type="ECO:0000256" key="2">
    <source>
        <dbReference type="ARBA" id="ARBA00010735"/>
    </source>
</evidence>
<reference evidence="9 10" key="1">
    <citation type="submission" date="2016-02" db="EMBL/GenBank/DDBJ databases">
        <title>Genome sequence of Clostridium thermobutyricum DSM 4928.</title>
        <authorList>
            <person name="Poehlein A."/>
            <person name="Daniel R."/>
        </authorList>
    </citation>
    <scope>NUCLEOTIDE SEQUENCE [LARGE SCALE GENOMIC DNA]</scope>
    <source>
        <strain evidence="9 10">DSM 4928</strain>
    </source>
</reference>